<gene>
    <name evidence="1" type="ORF">GALL_505230</name>
</gene>
<organism evidence="1">
    <name type="scientific">mine drainage metagenome</name>
    <dbReference type="NCBI Taxonomy" id="410659"/>
    <lineage>
        <taxon>unclassified sequences</taxon>
        <taxon>metagenomes</taxon>
        <taxon>ecological metagenomes</taxon>
    </lineage>
</organism>
<accession>A0A1J5PAZ5</accession>
<proteinExistence type="predicted"/>
<protein>
    <submittedName>
        <fullName evidence="1">Uncharacterized protein</fullName>
    </submittedName>
</protein>
<name>A0A1J5PAZ5_9ZZZZ</name>
<reference evidence="1" key="1">
    <citation type="submission" date="2016-10" db="EMBL/GenBank/DDBJ databases">
        <title>Sequence of Gallionella enrichment culture.</title>
        <authorList>
            <person name="Poehlein A."/>
            <person name="Muehling M."/>
            <person name="Daniel R."/>
        </authorList>
    </citation>
    <scope>NUCLEOTIDE SEQUENCE</scope>
</reference>
<sequence length="64" mass="6234">MKLRPVAAATACTALAISALTRLMVNPPPGRPKAGPAPSGGSAAVAAASVGAFVPPPGVKMRTR</sequence>
<evidence type="ECO:0000313" key="1">
    <source>
        <dbReference type="EMBL" id="OIQ67896.1"/>
    </source>
</evidence>
<comment type="caution">
    <text evidence="1">The sequence shown here is derived from an EMBL/GenBank/DDBJ whole genome shotgun (WGS) entry which is preliminary data.</text>
</comment>
<dbReference type="EMBL" id="MLJW01005635">
    <property type="protein sequence ID" value="OIQ67896.1"/>
    <property type="molecule type" value="Genomic_DNA"/>
</dbReference>
<dbReference type="AlphaFoldDB" id="A0A1J5PAZ5"/>